<feature type="region of interest" description="Disordered" evidence="1">
    <location>
        <begin position="64"/>
        <end position="395"/>
    </location>
</feature>
<evidence type="ECO:0000256" key="1">
    <source>
        <dbReference type="SAM" id="MobiDB-lite"/>
    </source>
</evidence>
<sequence>MEVPGSFDSSMELNTPIKNLRLGSPSSLSPIYPNLDDILPSSSPPLNSYMQSLGYSRKLSSNVLKELNQRASQISEKMRSPPSSHSQTTQRRRNKLESISSHYSVRTKKKSAPNSTTNSSTNSTSTNSTEYKEHSNKRESLVGSAHSKRRRTSNLAGEPNMIHLPRSSPLKQLSSPLKRISPSKKYNDLHSILTSEPEEKSSPVKFAVPKPRTRTLTTRPSVLQLAGVKPLPASTSKQTTLSGSPSSKSLNNSAKSLSNPGTKPQLQKAIPVLPKTQSLKPKSSSSSLNQKTHPIPNSVHPIQPHSHSSSHSSSSRTNSSHPMSSRSVPNLAANSSSHSIPSLKHAPKVKLTRSPTSRSLKAPTVPQPFSLYDKPTISSSQKSLDRFQKFKSKFK</sequence>
<dbReference type="eggNOG" id="ENOG502SEK2">
    <property type="taxonomic scope" value="Eukaryota"/>
</dbReference>
<feature type="compositionally biased region" description="Low complexity" evidence="1">
    <location>
        <begin position="274"/>
        <end position="292"/>
    </location>
</feature>
<organism evidence="2 3">
    <name type="scientific">Meyerozyma guilliermondii (strain ATCC 6260 / CBS 566 / DSM 6381 / JCM 1539 / NBRC 10279 / NRRL Y-324)</name>
    <name type="common">Yeast</name>
    <name type="synonym">Candida guilliermondii</name>
    <dbReference type="NCBI Taxonomy" id="294746"/>
    <lineage>
        <taxon>Eukaryota</taxon>
        <taxon>Fungi</taxon>
        <taxon>Dikarya</taxon>
        <taxon>Ascomycota</taxon>
        <taxon>Saccharomycotina</taxon>
        <taxon>Pichiomycetes</taxon>
        <taxon>Debaryomycetaceae</taxon>
        <taxon>Meyerozyma</taxon>
    </lineage>
</organism>
<dbReference type="EMBL" id="CH408158">
    <property type="protein sequence ID" value="EDK39254.2"/>
    <property type="molecule type" value="Genomic_DNA"/>
</dbReference>
<feature type="compositionally biased region" description="Low complexity" evidence="1">
    <location>
        <begin position="241"/>
        <end position="260"/>
    </location>
</feature>
<dbReference type="KEGG" id="pgu:PGUG_03352"/>
<feature type="compositionally biased region" description="Low complexity" evidence="1">
    <location>
        <begin position="114"/>
        <end position="129"/>
    </location>
</feature>
<dbReference type="InParanoid" id="A5DJA1"/>
<feature type="compositionally biased region" description="Low complexity" evidence="1">
    <location>
        <begin position="164"/>
        <end position="179"/>
    </location>
</feature>
<feature type="compositionally biased region" description="Low complexity" evidence="1">
    <location>
        <begin position="305"/>
        <end position="327"/>
    </location>
</feature>
<gene>
    <name evidence="2" type="ORF">PGUG_03352</name>
</gene>
<dbReference type="GeneID" id="5126102"/>
<dbReference type="VEuPathDB" id="FungiDB:PGUG_03352"/>
<dbReference type="RefSeq" id="XP_001483971.2">
    <property type="nucleotide sequence ID" value="XM_001483921.1"/>
</dbReference>
<dbReference type="Proteomes" id="UP000001997">
    <property type="component" value="Unassembled WGS sequence"/>
</dbReference>
<dbReference type="OMA" id="DSINQHY"/>
<feature type="region of interest" description="Disordered" evidence="1">
    <location>
        <begin position="17"/>
        <end position="51"/>
    </location>
</feature>
<name>A5DJA1_PICGU</name>
<dbReference type="AlphaFoldDB" id="A5DJA1"/>
<feature type="compositionally biased region" description="Polar residues" evidence="1">
    <location>
        <begin position="40"/>
        <end position="51"/>
    </location>
</feature>
<proteinExistence type="predicted"/>
<reference evidence="2 3" key="1">
    <citation type="journal article" date="2009" name="Nature">
        <title>Evolution of pathogenicity and sexual reproduction in eight Candida genomes.</title>
        <authorList>
            <person name="Butler G."/>
            <person name="Rasmussen M.D."/>
            <person name="Lin M.F."/>
            <person name="Santos M.A."/>
            <person name="Sakthikumar S."/>
            <person name="Munro C.A."/>
            <person name="Rheinbay E."/>
            <person name="Grabherr M."/>
            <person name="Forche A."/>
            <person name="Reedy J.L."/>
            <person name="Agrafioti I."/>
            <person name="Arnaud M.B."/>
            <person name="Bates S."/>
            <person name="Brown A.J."/>
            <person name="Brunke S."/>
            <person name="Costanzo M.C."/>
            <person name="Fitzpatrick D.A."/>
            <person name="de Groot P.W."/>
            <person name="Harris D."/>
            <person name="Hoyer L.L."/>
            <person name="Hube B."/>
            <person name="Klis F.M."/>
            <person name="Kodira C."/>
            <person name="Lennard N."/>
            <person name="Logue M.E."/>
            <person name="Martin R."/>
            <person name="Neiman A.M."/>
            <person name="Nikolaou E."/>
            <person name="Quail M.A."/>
            <person name="Quinn J."/>
            <person name="Santos M.C."/>
            <person name="Schmitzberger F.F."/>
            <person name="Sherlock G."/>
            <person name="Shah P."/>
            <person name="Silverstein K.A."/>
            <person name="Skrzypek M.S."/>
            <person name="Soll D."/>
            <person name="Staggs R."/>
            <person name="Stansfield I."/>
            <person name="Stumpf M.P."/>
            <person name="Sudbery P.E."/>
            <person name="Srikantha T."/>
            <person name="Zeng Q."/>
            <person name="Berman J."/>
            <person name="Berriman M."/>
            <person name="Heitman J."/>
            <person name="Gow N.A."/>
            <person name="Lorenz M.C."/>
            <person name="Birren B.W."/>
            <person name="Kellis M."/>
            <person name="Cuomo C.A."/>
        </authorList>
    </citation>
    <scope>NUCLEOTIDE SEQUENCE [LARGE SCALE GENOMIC DNA]</scope>
    <source>
        <strain evidence="3">ATCC 6260 / CBS 566 / DSM 6381 / JCM 1539 / NBRC 10279 / NRRL Y-324</strain>
    </source>
</reference>
<evidence type="ECO:0000313" key="3">
    <source>
        <dbReference type="Proteomes" id="UP000001997"/>
    </source>
</evidence>
<accession>A5DJA1</accession>
<feature type="compositionally biased region" description="Basic and acidic residues" evidence="1">
    <location>
        <begin position="130"/>
        <end position="140"/>
    </location>
</feature>
<feature type="compositionally biased region" description="Polar residues" evidence="1">
    <location>
        <begin position="64"/>
        <end position="89"/>
    </location>
</feature>
<dbReference type="HOGENOM" id="CLU_044093_0_0_1"/>
<dbReference type="OrthoDB" id="4024111at2759"/>
<evidence type="ECO:0000313" key="2">
    <source>
        <dbReference type="EMBL" id="EDK39254.2"/>
    </source>
</evidence>
<keyword evidence="3" id="KW-1185">Reference proteome</keyword>
<protein>
    <submittedName>
        <fullName evidence="2">Uncharacterized protein</fullName>
    </submittedName>
</protein>